<keyword evidence="2" id="KW-0433">Leucine-rich repeat</keyword>
<evidence type="ECO:0000256" key="10">
    <source>
        <dbReference type="SAM" id="Phobius"/>
    </source>
</evidence>
<feature type="transmembrane region" description="Helical" evidence="10">
    <location>
        <begin position="390"/>
        <end position="411"/>
    </location>
</feature>
<evidence type="ECO:0000256" key="1">
    <source>
        <dbReference type="ARBA" id="ARBA00004479"/>
    </source>
</evidence>
<keyword evidence="7 10" id="KW-0472">Membrane</keyword>
<dbReference type="PANTHER" id="PTHR48063">
    <property type="entry name" value="LRR RECEPTOR-LIKE KINASE"/>
    <property type="match status" value="1"/>
</dbReference>
<evidence type="ECO:0000256" key="2">
    <source>
        <dbReference type="ARBA" id="ARBA00022614"/>
    </source>
</evidence>
<protein>
    <submittedName>
        <fullName evidence="11">Leucine-rich repeat domain, L domain-containing protein</fullName>
    </submittedName>
</protein>
<dbReference type="AlphaFoldDB" id="A0AAD8M897"/>
<dbReference type="EMBL" id="JAUIZM010000009">
    <property type="protein sequence ID" value="KAK1364396.1"/>
    <property type="molecule type" value="Genomic_DNA"/>
</dbReference>
<dbReference type="Pfam" id="PF00560">
    <property type="entry name" value="LRR_1"/>
    <property type="match status" value="4"/>
</dbReference>
<evidence type="ECO:0000256" key="8">
    <source>
        <dbReference type="ARBA" id="ARBA00023170"/>
    </source>
</evidence>
<keyword evidence="4" id="KW-0732">Signal</keyword>
<dbReference type="InterPro" id="IPR046956">
    <property type="entry name" value="RLP23-like"/>
</dbReference>
<dbReference type="InterPro" id="IPR032675">
    <property type="entry name" value="LRR_dom_sf"/>
</dbReference>
<keyword evidence="6 10" id="KW-1133">Transmembrane helix</keyword>
<evidence type="ECO:0000256" key="6">
    <source>
        <dbReference type="ARBA" id="ARBA00022989"/>
    </source>
</evidence>
<reference evidence="11" key="2">
    <citation type="submission" date="2023-05" db="EMBL/GenBank/DDBJ databases">
        <authorList>
            <person name="Schelkunov M.I."/>
        </authorList>
    </citation>
    <scope>NUCLEOTIDE SEQUENCE</scope>
    <source>
        <strain evidence="11">Hsosn_3</strain>
        <tissue evidence="11">Leaf</tissue>
    </source>
</reference>
<gene>
    <name evidence="11" type="ORF">POM88_039957</name>
</gene>
<organism evidence="11 12">
    <name type="scientific">Heracleum sosnowskyi</name>
    <dbReference type="NCBI Taxonomy" id="360622"/>
    <lineage>
        <taxon>Eukaryota</taxon>
        <taxon>Viridiplantae</taxon>
        <taxon>Streptophyta</taxon>
        <taxon>Embryophyta</taxon>
        <taxon>Tracheophyta</taxon>
        <taxon>Spermatophyta</taxon>
        <taxon>Magnoliopsida</taxon>
        <taxon>eudicotyledons</taxon>
        <taxon>Gunneridae</taxon>
        <taxon>Pentapetalae</taxon>
        <taxon>asterids</taxon>
        <taxon>campanulids</taxon>
        <taxon>Apiales</taxon>
        <taxon>Apiaceae</taxon>
        <taxon>Apioideae</taxon>
        <taxon>apioid superclade</taxon>
        <taxon>Tordylieae</taxon>
        <taxon>Tordyliinae</taxon>
        <taxon>Heracleum</taxon>
    </lineage>
</organism>
<proteinExistence type="predicted"/>
<dbReference type="SUPFAM" id="SSF52058">
    <property type="entry name" value="L domain-like"/>
    <property type="match status" value="2"/>
</dbReference>
<evidence type="ECO:0000256" key="3">
    <source>
        <dbReference type="ARBA" id="ARBA00022692"/>
    </source>
</evidence>
<keyword evidence="8" id="KW-0675">Receptor</keyword>
<evidence type="ECO:0000256" key="9">
    <source>
        <dbReference type="ARBA" id="ARBA00023180"/>
    </source>
</evidence>
<dbReference type="InterPro" id="IPR001611">
    <property type="entry name" value="Leu-rich_rpt"/>
</dbReference>
<dbReference type="Gene3D" id="3.80.10.10">
    <property type="entry name" value="Ribonuclease Inhibitor"/>
    <property type="match status" value="1"/>
</dbReference>
<accession>A0AAD8M897</accession>
<evidence type="ECO:0000256" key="7">
    <source>
        <dbReference type="ARBA" id="ARBA00023136"/>
    </source>
</evidence>
<keyword evidence="9" id="KW-0325">Glycoprotein</keyword>
<comment type="caution">
    <text evidence="11">The sequence shown here is derived from an EMBL/GenBank/DDBJ whole genome shotgun (WGS) entry which is preliminary data.</text>
</comment>
<sequence>MFALKELDLSKNSICSTISEAHLSNLSSLMYMCTSANPLTFDFSSNWIPPFQLRYPSNLVLEPFKRNKALNLSSNDIRGKLFWKSVNIQDIDLNSNNFDGPLPKLSTGCLKINLSQNKFSGTLISLSIVEDLSLIFLDISHNHLFGALLDNWMHFQDPVFLNLGYNIFSGRIPTSLGHLVSLQTLILRNNSLCGELHASLRNCSSVGFVDFGLNKLSGQVPSVLDWGRPLTIKGQEFEYGRNFAYLKMIDLSTNKLTREIPKGITRLLELKGLNLSGNTFYGNVPHEIGQLKVLECLDLSTNRFLGKIPRSLFGLNFLAYLDLSNNYFSGRIPSGTQLQGFNISAYEGNTELYGKPLENICPGDEPADLDPPSSDEYEVNQDDSEYELRLYIYVALGFGTTFWAFIGTLVLNRGWRHAYFLFLENLNERLYVPITVCISRVRRKVKSFELVIYCKHNKKAFCDAPGESQAGNNLLKKES</sequence>
<reference evidence="11" key="1">
    <citation type="submission" date="2023-02" db="EMBL/GenBank/DDBJ databases">
        <title>Genome of toxic invasive species Heracleum sosnowskyi carries increased number of genes despite the absence of recent whole-genome duplications.</title>
        <authorList>
            <person name="Schelkunov M."/>
            <person name="Shtratnikova V."/>
            <person name="Makarenko M."/>
            <person name="Klepikova A."/>
            <person name="Omelchenko D."/>
            <person name="Novikova G."/>
            <person name="Obukhova E."/>
            <person name="Bogdanov V."/>
            <person name="Penin A."/>
            <person name="Logacheva M."/>
        </authorList>
    </citation>
    <scope>NUCLEOTIDE SEQUENCE</scope>
    <source>
        <strain evidence="11">Hsosn_3</strain>
        <tissue evidence="11">Leaf</tissue>
    </source>
</reference>
<comment type="subcellular location">
    <subcellularLocation>
        <location evidence="1">Membrane</location>
        <topology evidence="1">Single-pass type I membrane protein</topology>
    </subcellularLocation>
</comment>
<keyword evidence="12" id="KW-1185">Reference proteome</keyword>
<dbReference type="GO" id="GO:0016020">
    <property type="term" value="C:membrane"/>
    <property type="evidence" value="ECO:0007669"/>
    <property type="project" value="UniProtKB-SubCell"/>
</dbReference>
<dbReference type="FunFam" id="3.80.10.10:FF:000413">
    <property type="entry name" value="Inactive leucine-rich repeat receptor-like protein kinase"/>
    <property type="match status" value="1"/>
</dbReference>
<keyword evidence="5" id="KW-0677">Repeat</keyword>
<keyword evidence="3 10" id="KW-0812">Transmembrane</keyword>
<evidence type="ECO:0000256" key="5">
    <source>
        <dbReference type="ARBA" id="ARBA00022737"/>
    </source>
</evidence>
<dbReference type="PANTHER" id="PTHR48063:SF98">
    <property type="entry name" value="LRR RECEPTOR-LIKE SERINE_THREONINE-PROTEIN KINASE FLS2"/>
    <property type="match status" value="1"/>
</dbReference>
<evidence type="ECO:0000313" key="11">
    <source>
        <dbReference type="EMBL" id="KAK1364396.1"/>
    </source>
</evidence>
<dbReference type="Proteomes" id="UP001237642">
    <property type="component" value="Unassembled WGS sequence"/>
</dbReference>
<evidence type="ECO:0000313" key="12">
    <source>
        <dbReference type="Proteomes" id="UP001237642"/>
    </source>
</evidence>
<name>A0AAD8M897_9APIA</name>
<evidence type="ECO:0000256" key="4">
    <source>
        <dbReference type="ARBA" id="ARBA00022729"/>
    </source>
</evidence>